<dbReference type="PROSITE" id="PS00246">
    <property type="entry name" value="WNT1"/>
    <property type="match status" value="1"/>
</dbReference>
<comment type="function">
    <text evidence="9">Ligand for members of the frizzled family of seven transmembrane receptors.</text>
</comment>
<dbReference type="GO" id="GO:0000902">
    <property type="term" value="P:cell morphogenesis"/>
    <property type="evidence" value="ECO:0007669"/>
    <property type="project" value="UniProtKB-ARBA"/>
</dbReference>
<comment type="subcellular location">
    <subcellularLocation>
        <location evidence="1 9">Secreted</location>
        <location evidence="1 9">Extracellular space</location>
        <location evidence="1 9">Extracellular matrix</location>
    </subcellularLocation>
</comment>
<dbReference type="PANTHER" id="PTHR12027:SF98">
    <property type="entry name" value="PROTEIN WNT"/>
    <property type="match status" value="1"/>
</dbReference>
<dbReference type="EnsemblMetazoa" id="ACUA022341-RA">
    <property type="protein sequence ID" value="ACUA022341-PA"/>
    <property type="gene ID" value="ACUA022341"/>
</dbReference>
<evidence type="ECO:0000256" key="9">
    <source>
        <dbReference type="RuleBase" id="RU003500"/>
    </source>
</evidence>
<reference evidence="12" key="1">
    <citation type="submission" date="2013-09" db="EMBL/GenBank/DDBJ databases">
        <title>The Genome Sequence of Anopheles culicifacies species A.</title>
        <authorList>
            <consortium name="The Broad Institute Genomics Platform"/>
            <person name="Neafsey D.E."/>
            <person name="Besansky N."/>
            <person name="Howell P."/>
            <person name="Walton C."/>
            <person name="Young S.K."/>
            <person name="Zeng Q."/>
            <person name="Gargeya S."/>
            <person name="Fitzgerald M."/>
            <person name="Haas B."/>
            <person name="Abouelleil A."/>
            <person name="Allen A.W."/>
            <person name="Alvarado L."/>
            <person name="Arachchi H.M."/>
            <person name="Berlin A.M."/>
            <person name="Chapman S.B."/>
            <person name="Gainer-Dewar J."/>
            <person name="Goldberg J."/>
            <person name="Griggs A."/>
            <person name="Gujja S."/>
            <person name="Hansen M."/>
            <person name="Howarth C."/>
            <person name="Imamovic A."/>
            <person name="Ireland A."/>
            <person name="Larimer J."/>
            <person name="McCowan C."/>
            <person name="Murphy C."/>
            <person name="Pearson M."/>
            <person name="Poon T.W."/>
            <person name="Priest M."/>
            <person name="Roberts A."/>
            <person name="Saif S."/>
            <person name="Shea T."/>
            <person name="Sisk P."/>
            <person name="Sykes S."/>
            <person name="Wortman J."/>
            <person name="Nusbaum C."/>
            <person name="Birren B."/>
        </authorList>
    </citation>
    <scope>NUCLEOTIDE SEQUENCE [LARGE SCALE GENOMIC DNA]</scope>
    <source>
        <strain evidence="12">A-37</strain>
    </source>
</reference>
<keyword evidence="5" id="KW-0272">Extracellular matrix</keyword>
<evidence type="ECO:0000256" key="7">
    <source>
        <dbReference type="ARBA" id="ARBA00023157"/>
    </source>
</evidence>
<dbReference type="PANTHER" id="PTHR12027">
    <property type="entry name" value="WNT RELATED"/>
    <property type="match status" value="1"/>
</dbReference>
<feature type="compositionally biased region" description="Basic residues" evidence="10">
    <location>
        <begin position="329"/>
        <end position="343"/>
    </location>
</feature>
<dbReference type="InterPro" id="IPR018161">
    <property type="entry name" value="Wnt_CS"/>
</dbReference>
<dbReference type="GO" id="GO:0007517">
    <property type="term" value="P:muscle organ development"/>
    <property type="evidence" value="ECO:0007669"/>
    <property type="project" value="UniProtKB-ARBA"/>
</dbReference>
<feature type="region of interest" description="Disordered" evidence="10">
    <location>
        <begin position="78"/>
        <end position="110"/>
    </location>
</feature>
<keyword evidence="8" id="KW-0449">Lipoprotein</keyword>
<dbReference type="GO" id="GO:0030182">
    <property type="term" value="P:neuron differentiation"/>
    <property type="evidence" value="ECO:0007669"/>
    <property type="project" value="TreeGrafter"/>
</dbReference>
<dbReference type="GO" id="GO:0005109">
    <property type="term" value="F:frizzled binding"/>
    <property type="evidence" value="ECO:0007669"/>
    <property type="project" value="TreeGrafter"/>
</dbReference>
<name>A0A182MN92_9DIPT</name>
<organism evidence="11 12">
    <name type="scientific">Anopheles culicifacies</name>
    <dbReference type="NCBI Taxonomy" id="139723"/>
    <lineage>
        <taxon>Eukaryota</taxon>
        <taxon>Metazoa</taxon>
        <taxon>Ecdysozoa</taxon>
        <taxon>Arthropoda</taxon>
        <taxon>Hexapoda</taxon>
        <taxon>Insecta</taxon>
        <taxon>Pterygota</taxon>
        <taxon>Neoptera</taxon>
        <taxon>Endopterygota</taxon>
        <taxon>Diptera</taxon>
        <taxon>Nematocera</taxon>
        <taxon>Culicoidea</taxon>
        <taxon>Culicidae</taxon>
        <taxon>Anophelinae</taxon>
        <taxon>Anopheles</taxon>
        <taxon>culicifacies species complex</taxon>
    </lineage>
</organism>
<keyword evidence="7" id="KW-1015">Disulfide bond</keyword>
<dbReference type="Pfam" id="PF00110">
    <property type="entry name" value="wnt"/>
    <property type="match status" value="2"/>
</dbReference>
<keyword evidence="3 9" id="KW-0217">Developmental protein</keyword>
<dbReference type="FunFam" id="3.30.2460.20:FF:000001">
    <property type="entry name" value="Wnt homolog"/>
    <property type="match status" value="1"/>
</dbReference>
<comment type="similarity">
    <text evidence="2 9">Belongs to the Wnt family.</text>
</comment>
<keyword evidence="12" id="KW-1185">Reference proteome</keyword>
<evidence type="ECO:0000256" key="2">
    <source>
        <dbReference type="ARBA" id="ARBA00005683"/>
    </source>
</evidence>
<proteinExistence type="inferred from homology"/>
<evidence type="ECO:0000256" key="1">
    <source>
        <dbReference type="ARBA" id="ARBA00004498"/>
    </source>
</evidence>
<evidence type="ECO:0000256" key="4">
    <source>
        <dbReference type="ARBA" id="ARBA00022525"/>
    </source>
</evidence>
<evidence type="ECO:0000256" key="3">
    <source>
        <dbReference type="ARBA" id="ARBA00022473"/>
    </source>
</evidence>
<dbReference type="STRING" id="139723.A0A182MN92"/>
<evidence type="ECO:0000256" key="5">
    <source>
        <dbReference type="ARBA" id="ARBA00022530"/>
    </source>
</evidence>
<dbReference type="GO" id="GO:0005125">
    <property type="term" value="F:cytokine activity"/>
    <property type="evidence" value="ECO:0007669"/>
    <property type="project" value="TreeGrafter"/>
</dbReference>
<evidence type="ECO:0000313" key="12">
    <source>
        <dbReference type="Proteomes" id="UP000075883"/>
    </source>
</evidence>
<feature type="region of interest" description="Disordered" evidence="10">
    <location>
        <begin position="329"/>
        <end position="356"/>
    </location>
</feature>
<evidence type="ECO:0000256" key="6">
    <source>
        <dbReference type="ARBA" id="ARBA00022687"/>
    </source>
</evidence>
<dbReference type="SMART" id="SM00097">
    <property type="entry name" value="WNT1"/>
    <property type="match status" value="1"/>
</dbReference>
<evidence type="ECO:0000256" key="8">
    <source>
        <dbReference type="ARBA" id="ARBA00023288"/>
    </source>
</evidence>
<dbReference type="VEuPathDB" id="VectorBase:ACUA022341"/>
<protein>
    <recommendedName>
        <fullName evidence="9">Protein Wnt</fullName>
    </recommendedName>
</protein>
<dbReference type="GO" id="GO:0060560">
    <property type="term" value="P:developmental growth involved in morphogenesis"/>
    <property type="evidence" value="ECO:0007669"/>
    <property type="project" value="UniProtKB-ARBA"/>
</dbReference>
<dbReference type="PRINTS" id="PR01349">
    <property type="entry name" value="WNTPROTEIN"/>
</dbReference>
<dbReference type="CDD" id="cd19342">
    <property type="entry name" value="Wnt_Wnt10"/>
    <property type="match status" value="1"/>
</dbReference>
<dbReference type="GO" id="GO:0045165">
    <property type="term" value="P:cell fate commitment"/>
    <property type="evidence" value="ECO:0007669"/>
    <property type="project" value="TreeGrafter"/>
</dbReference>
<dbReference type="GO" id="GO:0005615">
    <property type="term" value="C:extracellular space"/>
    <property type="evidence" value="ECO:0007669"/>
    <property type="project" value="TreeGrafter"/>
</dbReference>
<dbReference type="InterPro" id="IPR043158">
    <property type="entry name" value="Wnt_C"/>
</dbReference>
<reference evidence="11" key="2">
    <citation type="submission" date="2020-05" db="UniProtKB">
        <authorList>
            <consortium name="EnsemblMetazoa"/>
        </authorList>
    </citation>
    <scope>IDENTIFICATION</scope>
    <source>
        <strain evidence="11">A-37</strain>
    </source>
</reference>
<sequence>MRACAVNIAHNRVQSLPDVRATCRTVPGLTRDQLELCYRASDVTASAIEGLELGVRECQYQFQWHRWNCSSLSTKSRNPHTSNMLKRGKTARTQSSLQRESHFGKRTHTSHRVRSIRKKKSRTIPLRVTNELMGYRESAFAYAIAAAGVTHSVARACAQGRLISCGCDPSVNRKGMSKSLRESLEKEKLRFLDAIAESNSVFEEGDSLRKLKAKQASRWKWGGCSHNMAFGVEFSELFLDSREKGADIQSQINLHNNRAGRRAVSNNMQVRCKCHGMSGSCQLKTCWKSAPDFRVVGRVLKQQYRRAILVDQSNLGNGPPMIVYRKPKKRKHVSNLRPPRRQPRAQQLVPLGNRLSGPTNRKLENALFYYQRSPNFCERDQISDIPGTVGRRCNRTSSGSEGCASMCCGRGYNLIREKRIDRCNCKFHWCCFVECDDCEIEEWISVCN</sequence>
<dbReference type="Gene3D" id="3.30.2460.20">
    <property type="match status" value="1"/>
</dbReference>
<evidence type="ECO:0000313" key="11">
    <source>
        <dbReference type="EnsemblMetazoa" id="ACUA022341-PA"/>
    </source>
</evidence>
<keyword evidence="6 9" id="KW-0879">Wnt signaling pathway</keyword>
<evidence type="ECO:0000256" key="10">
    <source>
        <dbReference type="SAM" id="MobiDB-lite"/>
    </source>
</evidence>
<dbReference type="EMBL" id="AXCM01001833">
    <property type="status" value="NOT_ANNOTATED_CDS"/>
    <property type="molecule type" value="Genomic_DNA"/>
</dbReference>
<dbReference type="AlphaFoldDB" id="A0A182MN92"/>
<dbReference type="GO" id="GO:0060070">
    <property type="term" value="P:canonical Wnt signaling pathway"/>
    <property type="evidence" value="ECO:0007669"/>
    <property type="project" value="TreeGrafter"/>
</dbReference>
<accession>A0A182MN92</accession>
<dbReference type="Proteomes" id="UP000075883">
    <property type="component" value="Unassembled WGS sequence"/>
</dbReference>
<keyword evidence="4" id="KW-0964">Secreted</keyword>
<dbReference type="InterPro" id="IPR005817">
    <property type="entry name" value="Wnt"/>
</dbReference>